<dbReference type="PANTHER" id="PTHR46797:SF23">
    <property type="entry name" value="HTH-TYPE TRANSCRIPTIONAL REGULATOR SUTR"/>
    <property type="match status" value="1"/>
</dbReference>
<protein>
    <submittedName>
        <fullName evidence="5">Xre family transcriptional regulator</fullName>
    </submittedName>
</protein>
<dbReference type="Gene3D" id="1.10.260.40">
    <property type="entry name" value="lambda repressor-like DNA-binding domains"/>
    <property type="match status" value="1"/>
</dbReference>
<dbReference type="PROSITE" id="PS50943">
    <property type="entry name" value="HTH_CROC1"/>
    <property type="match status" value="1"/>
</dbReference>
<keyword evidence="1" id="KW-0805">Transcription regulation</keyword>
<dbReference type="GO" id="GO:0003677">
    <property type="term" value="F:DNA binding"/>
    <property type="evidence" value="ECO:0007669"/>
    <property type="project" value="UniProtKB-KW"/>
</dbReference>
<accession>A0A366G498</accession>
<proteinExistence type="predicted"/>
<dbReference type="GO" id="GO:0005829">
    <property type="term" value="C:cytosol"/>
    <property type="evidence" value="ECO:0007669"/>
    <property type="project" value="TreeGrafter"/>
</dbReference>
<keyword evidence="3" id="KW-0804">Transcription</keyword>
<dbReference type="Proteomes" id="UP000252995">
    <property type="component" value="Unassembled WGS sequence"/>
</dbReference>
<evidence type="ECO:0000256" key="1">
    <source>
        <dbReference type="ARBA" id="ARBA00023015"/>
    </source>
</evidence>
<evidence type="ECO:0000256" key="3">
    <source>
        <dbReference type="ARBA" id="ARBA00023163"/>
    </source>
</evidence>
<reference evidence="5 6" key="1">
    <citation type="submission" date="2018-06" db="EMBL/GenBank/DDBJ databases">
        <title>Freshwater and sediment microbial communities from various areas in North America, analyzing microbe dynamics in response to fracking.</title>
        <authorList>
            <person name="Lamendella R."/>
        </authorList>
    </citation>
    <scope>NUCLEOTIDE SEQUENCE [LARGE SCALE GENOMIC DNA]</scope>
    <source>
        <strain evidence="5 6">114J</strain>
    </source>
</reference>
<dbReference type="SUPFAM" id="SSF47413">
    <property type="entry name" value="lambda repressor-like DNA-binding domains"/>
    <property type="match status" value="1"/>
</dbReference>
<sequence>MKSLTKSRKTFAAQVRKHRQAKNWRLEDLAQATGLSISYLSAMENGRANISLDNADAIAGALGVALAVLLIDYEQEK</sequence>
<dbReference type="SMART" id="SM00530">
    <property type="entry name" value="HTH_XRE"/>
    <property type="match status" value="1"/>
</dbReference>
<dbReference type="InterPro" id="IPR010982">
    <property type="entry name" value="Lambda_DNA-bd_dom_sf"/>
</dbReference>
<evidence type="ECO:0000313" key="6">
    <source>
        <dbReference type="Proteomes" id="UP000252995"/>
    </source>
</evidence>
<name>A0A366G498_9GAMM</name>
<gene>
    <name evidence="5" type="ORF">DET50_13019</name>
</gene>
<evidence type="ECO:0000313" key="5">
    <source>
        <dbReference type="EMBL" id="RBP21728.1"/>
    </source>
</evidence>
<evidence type="ECO:0000256" key="2">
    <source>
        <dbReference type="ARBA" id="ARBA00023125"/>
    </source>
</evidence>
<dbReference type="GO" id="GO:0003700">
    <property type="term" value="F:DNA-binding transcription factor activity"/>
    <property type="evidence" value="ECO:0007669"/>
    <property type="project" value="TreeGrafter"/>
</dbReference>
<feature type="domain" description="HTH cro/C1-type" evidence="4">
    <location>
        <begin position="15"/>
        <end position="69"/>
    </location>
</feature>
<comment type="caution">
    <text evidence="5">The sequence shown here is derived from an EMBL/GenBank/DDBJ whole genome shotgun (WGS) entry which is preliminary data.</text>
</comment>
<dbReference type="OrthoDB" id="9814553at2"/>
<dbReference type="CDD" id="cd00093">
    <property type="entry name" value="HTH_XRE"/>
    <property type="match status" value="1"/>
</dbReference>
<dbReference type="Pfam" id="PF01381">
    <property type="entry name" value="HTH_3"/>
    <property type="match status" value="1"/>
</dbReference>
<dbReference type="InterPro" id="IPR001387">
    <property type="entry name" value="Cro/C1-type_HTH"/>
</dbReference>
<dbReference type="AlphaFoldDB" id="A0A366G498"/>
<dbReference type="InterPro" id="IPR050807">
    <property type="entry name" value="TransReg_Diox_bact_type"/>
</dbReference>
<keyword evidence="2" id="KW-0238">DNA-binding</keyword>
<evidence type="ECO:0000259" key="4">
    <source>
        <dbReference type="PROSITE" id="PS50943"/>
    </source>
</evidence>
<organism evidence="5 6">
    <name type="scientific">Marinobacter pelagius</name>
    <dbReference type="NCBI Taxonomy" id="379482"/>
    <lineage>
        <taxon>Bacteria</taxon>
        <taxon>Pseudomonadati</taxon>
        <taxon>Pseudomonadota</taxon>
        <taxon>Gammaproteobacteria</taxon>
        <taxon>Pseudomonadales</taxon>
        <taxon>Marinobacteraceae</taxon>
        <taxon>Marinobacter</taxon>
    </lineage>
</organism>
<dbReference type="EMBL" id="QNRO01000030">
    <property type="protein sequence ID" value="RBP21728.1"/>
    <property type="molecule type" value="Genomic_DNA"/>
</dbReference>
<dbReference type="PANTHER" id="PTHR46797">
    <property type="entry name" value="HTH-TYPE TRANSCRIPTIONAL REGULATOR"/>
    <property type="match status" value="1"/>
</dbReference>